<protein>
    <submittedName>
        <fullName evidence="1">Uncharacterized protein</fullName>
    </submittedName>
</protein>
<dbReference type="AlphaFoldDB" id="A0A454XUV9"/>
<reference evidence="1" key="2">
    <citation type="submission" date="2022-06" db="UniProtKB">
        <authorList>
            <consortium name="EnsemblMetazoa"/>
        </authorList>
    </citation>
    <scope>IDENTIFICATION</scope>
    <source>
        <strain evidence="1">PS312</strain>
    </source>
</reference>
<accession>A0A8R1UQH2</accession>
<gene>
    <name evidence="1" type="primary">WBGene00276498</name>
</gene>
<organism evidence="1 2">
    <name type="scientific">Pristionchus pacificus</name>
    <name type="common">Parasitic nematode worm</name>
    <dbReference type="NCBI Taxonomy" id="54126"/>
    <lineage>
        <taxon>Eukaryota</taxon>
        <taxon>Metazoa</taxon>
        <taxon>Ecdysozoa</taxon>
        <taxon>Nematoda</taxon>
        <taxon>Chromadorea</taxon>
        <taxon>Rhabditida</taxon>
        <taxon>Rhabditina</taxon>
        <taxon>Diplogasteromorpha</taxon>
        <taxon>Diplogasteroidea</taxon>
        <taxon>Neodiplogasteridae</taxon>
        <taxon>Pristionchus</taxon>
    </lineage>
</organism>
<sequence>MPPASISLLLLIFATAATSASPIREKRDNEFMLLVGDVIDGVFGTYLNVFNAMTQALVVPLVGTGIFNYIG</sequence>
<accession>A0A454XUV9</accession>
<dbReference type="EnsemblMetazoa" id="PPA38129.1">
    <property type="protein sequence ID" value="PPA38129.1"/>
    <property type="gene ID" value="WBGene00276498"/>
</dbReference>
<reference evidence="2" key="1">
    <citation type="journal article" date="2008" name="Nat. Genet.">
        <title>The Pristionchus pacificus genome provides a unique perspective on nematode lifestyle and parasitism.</title>
        <authorList>
            <person name="Dieterich C."/>
            <person name="Clifton S.W."/>
            <person name="Schuster L.N."/>
            <person name="Chinwalla A."/>
            <person name="Delehaunty K."/>
            <person name="Dinkelacker I."/>
            <person name="Fulton L."/>
            <person name="Fulton R."/>
            <person name="Godfrey J."/>
            <person name="Minx P."/>
            <person name="Mitreva M."/>
            <person name="Roeseler W."/>
            <person name="Tian H."/>
            <person name="Witte H."/>
            <person name="Yang S.P."/>
            <person name="Wilson R.K."/>
            <person name="Sommer R.J."/>
        </authorList>
    </citation>
    <scope>NUCLEOTIDE SEQUENCE [LARGE SCALE GENOMIC DNA]</scope>
    <source>
        <strain evidence="2">PS312</strain>
    </source>
</reference>
<name>A0A454XUV9_PRIPA</name>
<keyword evidence="2" id="KW-1185">Reference proteome</keyword>
<evidence type="ECO:0000313" key="1">
    <source>
        <dbReference type="EnsemblMetazoa" id="PPA38129.1"/>
    </source>
</evidence>
<dbReference type="Proteomes" id="UP000005239">
    <property type="component" value="Unassembled WGS sequence"/>
</dbReference>
<evidence type="ECO:0000313" key="2">
    <source>
        <dbReference type="Proteomes" id="UP000005239"/>
    </source>
</evidence>
<proteinExistence type="predicted"/>